<accession>A0A4V1C8I2</accession>
<dbReference type="InterPro" id="IPR001260">
    <property type="entry name" value="Coprogen_oxidase_aer"/>
</dbReference>
<dbReference type="GO" id="GO:0046872">
    <property type="term" value="F:metal ion binding"/>
    <property type="evidence" value="ECO:0007669"/>
    <property type="project" value="UniProtKB-KW"/>
</dbReference>
<keyword evidence="5 11" id="KW-0963">Cytoplasm</keyword>
<evidence type="ECO:0000256" key="6">
    <source>
        <dbReference type="ARBA" id="ARBA00023002"/>
    </source>
</evidence>
<evidence type="ECO:0000256" key="7">
    <source>
        <dbReference type="ARBA" id="ARBA00023133"/>
    </source>
</evidence>
<proteinExistence type="inferred from homology"/>
<evidence type="ECO:0000256" key="5">
    <source>
        <dbReference type="ARBA" id="ARBA00022490"/>
    </source>
</evidence>
<dbReference type="GO" id="GO:0004109">
    <property type="term" value="F:coproporphyrinogen oxidase activity"/>
    <property type="evidence" value="ECO:0007669"/>
    <property type="project" value="UniProtKB-UniRule"/>
</dbReference>
<evidence type="ECO:0000256" key="4">
    <source>
        <dbReference type="ARBA" id="ARBA00011738"/>
    </source>
</evidence>
<feature type="binding site" evidence="11">
    <location>
        <position position="159"/>
    </location>
    <ligand>
        <name>a divalent metal cation</name>
        <dbReference type="ChEBI" id="CHEBI:60240"/>
    </ligand>
</feature>
<evidence type="ECO:0000256" key="2">
    <source>
        <dbReference type="ARBA" id="ARBA00005168"/>
    </source>
</evidence>
<protein>
    <recommendedName>
        <fullName evidence="11">Oxygen-dependent coproporphyrinogen-III oxidase</fullName>
        <shortName evidence="11">CPO</shortName>
        <shortName evidence="11">Coprogen oxidase</shortName>
        <shortName evidence="11">Coproporphyrinogenase</shortName>
        <ecNumber evidence="11">1.3.3.3</ecNumber>
    </recommendedName>
</protein>
<comment type="pathway">
    <text evidence="2 11">Porphyrin-containing compound metabolism; protoporphyrin-IX biosynthesis; protoporphyrinogen-IX from coproporphyrinogen-III (O2 route): step 1/1.</text>
</comment>
<evidence type="ECO:0000256" key="10">
    <source>
        <dbReference type="ARBA" id="ARBA00059657"/>
    </source>
</evidence>
<dbReference type="PRINTS" id="PR00073">
    <property type="entry name" value="COPRGNOXDASE"/>
</dbReference>
<dbReference type="SUPFAM" id="SSF102886">
    <property type="entry name" value="Coproporphyrinogen III oxidase"/>
    <property type="match status" value="1"/>
</dbReference>
<evidence type="ECO:0000256" key="8">
    <source>
        <dbReference type="ARBA" id="ARBA00023244"/>
    </source>
</evidence>
<dbReference type="RefSeq" id="WP_135794758.1">
    <property type="nucleotide sequence ID" value="NZ_CP032096.1"/>
</dbReference>
<dbReference type="Proteomes" id="UP000296201">
    <property type="component" value="Chromosome"/>
</dbReference>
<feature type="binding site" evidence="11">
    <location>
        <position position="120"/>
    </location>
    <ligand>
        <name>a divalent metal cation</name>
        <dbReference type="ChEBI" id="CHEBI:60240"/>
    </ligand>
</feature>
<dbReference type="PANTHER" id="PTHR10755:SF0">
    <property type="entry name" value="OXYGEN-DEPENDENT COPROPORPHYRINOGEN-III OXIDASE, MITOCHONDRIAL"/>
    <property type="match status" value="1"/>
</dbReference>
<dbReference type="UniPathway" id="UPA00251">
    <property type="reaction ID" value="UER00322"/>
</dbReference>
<gene>
    <name evidence="11 12" type="primary">hemF</name>
    <name evidence="12" type="ORF">GHNINEIG_00018</name>
</gene>
<dbReference type="PROSITE" id="PS01021">
    <property type="entry name" value="COPROGEN_OXIDASE"/>
    <property type="match status" value="1"/>
</dbReference>
<comment type="similarity">
    <text evidence="3 11">Belongs to the aerobic coproporphyrinogen-III oxidase family.</text>
</comment>
<evidence type="ECO:0000313" key="12">
    <source>
        <dbReference type="EMBL" id="QBZ81994.1"/>
    </source>
</evidence>
<dbReference type="Pfam" id="PF01218">
    <property type="entry name" value="Coprogen_oxidas"/>
    <property type="match status" value="1"/>
</dbReference>
<dbReference type="InterPro" id="IPR036406">
    <property type="entry name" value="Coprogen_oxidase_aer_sf"/>
</dbReference>
<comment type="catalytic activity">
    <reaction evidence="9 11">
        <text>coproporphyrinogen III + O2 + 2 H(+) = protoporphyrinogen IX + 2 CO2 + 2 H2O</text>
        <dbReference type="Rhea" id="RHEA:18257"/>
        <dbReference type="ChEBI" id="CHEBI:15377"/>
        <dbReference type="ChEBI" id="CHEBI:15378"/>
        <dbReference type="ChEBI" id="CHEBI:15379"/>
        <dbReference type="ChEBI" id="CHEBI:16526"/>
        <dbReference type="ChEBI" id="CHEBI:57307"/>
        <dbReference type="ChEBI" id="CHEBI:57309"/>
        <dbReference type="EC" id="1.3.3.3"/>
    </reaction>
</comment>
<feature type="binding site" evidence="11">
    <location>
        <position position="106"/>
    </location>
    <ligand>
        <name>substrate</name>
    </ligand>
</feature>
<feature type="region of interest" description="Important for dimerization" evidence="11">
    <location>
        <begin position="258"/>
        <end position="293"/>
    </location>
</feature>
<reference evidence="12 13" key="1">
    <citation type="submission" date="2018-08" db="EMBL/GenBank/DDBJ databases">
        <title>Horizontal acquisition of hydrogen conversion ability and other habitat adaptations in Hydrogenovibrio crunogenus strains.</title>
        <authorList>
            <person name="Gonnella G."/>
            <person name="Adam N."/>
            <person name="Perner M."/>
        </authorList>
    </citation>
    <scope>NUCLEOTIDE SEQUENCE [LARGE SCALE GENOMIC DNA]</scope>
    <source>
        <strain evidence="12 13">SP-41</strain>
    </source>
</reference>
<dbReference type="PANTHER" id="PTHR10755">
    <property type="entry name" value="COPROPORPHYRINOGEN III OXIDASE, MITOCHONDRIAL"/>
    <property type="match status" value="1"/>
</dbReference>
<keyword evidence="11" id="KW-0479">Metal-binding</keyword>
<comment type="subcellular location">
    <subcellularLocation>
        <location evidence="1 11">Cytoplasm</location>
    </subcellularLocation>
</comment>
<feature type="site" description="Important for dimerization" evidence="11">
    <location>
        <position position="189"/>
    </location>
</feature>
<dbReference type="Gene3D" id="3.40.1500.10">
    <property type="entry name" value="Coproporphyrinogen III oxidase, aerobic"/>
    <property type="match status" value="1"/>
</dbReference>
<sequence>MFDHTQDAVNVEKVKNYLLGLQDDICQQLAEEDGSKDFIVDAWDREPDEGIMGLTGGGRSRVLEGGDIIEKGGVNFSHVRGKTLPASATAHRPELAGRSFQALGVSLVIHPRNPYVPTSHANVRLFIAEKEGEAPVWWFGGGFDLTPYYPFDQDILHWHLTSKEACDPFGTDVYTKYKAWCDEYFFLKHRNETRGVGGLFYDDLNESTFGWNFDKCFAFMQSVGDHFIKAYRPIVARRKNLDYGERQRDFQLYRRGRYAEFNLAFDRGTIFGLQTGGRTESILMSMPPLATWKYDYHPEPGTEEAKLYDYLSPKDWLASFKDS</sequence>
<comment type="cofactor">
    <cofactor evidence="11">
        <name>a divalent metal cation</name>
        <dbReference type="ChEBI" id="CHEBI:60240"/>
    </cofactor>
</comment>
<feature type="binding site" evidence="11">
    <location>
        <position position="189"/>
    </location>
    <ligand>
        <name>a divalent metal cation</name>
        <dbReference type="ChEBI" id="CHEBI:60240"/>
    </ligand>
</feature>
<name>A0A4V1C8I2_9GAMM</name>
<dbReference type="HAMAP" id="MF_00333">
    <property type="entry name" value="Coprogen_oxidas"/>
    <property type="match status" value="1"/>
</dbReference>
<dbReference type="EMBL" id="CP032096">
    <property type="protein sequence ID" value="QBZ81994.1"/>
    <property type="molecule type" value="Genomic_DNA"/>
</dbReference>
<dbReference type="FunFam" id="3.40.1500.10:FF:000001">
    <property type="entry name" value="Oxygen-dependent coproporphyrinogen-III oxidase"/>
    <property type="match status" value="1"/>
</dbReference>
<evidence type="ECO:0000313" key="13">
    <source>
        <dbReference type="Proteomes" id="UP000296201"/>
    </source>
</evidence>
<comment type="subunit">
    <text evidence="4 11">Homodimer.</text>
</comment>
<dbReference type="GO" id="GO:0005737">
    <property type="term" value="C:cytoplasm"/>
    <property type="evidence" value="ECO:0007669"/>
    <property type="project" value="UniProtKB-SubCell"/>
</dbReference>
<comment type="function">
    <text evidence="10 11">Involved in the heme biosynthesis. Catalyzes the aerobic oxidative decarboxylation of propionate groups of rings A and B of coproporphyrinogen-III to yield the vinyl groups in protoporphyrinogen-IX.</text>
</comment>
<feature type="binding site" evidence="11">
    <location>
        <begin position="276"/>
        <end position="278"/>
    </location>
    <ligand>
        <name>substrate</name>
    </ligand>
</feature>
<dbReference type="OrthoDB" id="9777553at2"/>
<keyword evidence="8 11" id="KW-0627">Porphyrin biosynthesis</keyword>
<keyword evidence="6 11" id="KW-0560">Oxidoreductase</keyword>
<feature type="binding site" evidence="11">
    <location>
        <position position="110"/>
    </location>
    <ligand>
        <name>a divalent metal cation</name>
        <dbReference type="ChEBI" id="CHEBI:60240"/>
    </ligand>
</feature>
<evidence type="ECO:0000256" key="9">
    <source>
        <dbReference type="ARBA" id="ARBA00049102"/>
    </source>
</evidence>
<dbReference type="InterPro" id="IPR018375">
    <property type="entry name" value="Coprogen_oxidase_CS"/>
</dbReference>
<dbReference type="GO" id="GO:0006782">
    <property type="term" value="P:protoporphyrinogen IX biosynthetic process"/>
    <property type="evidence" value="ECO:0007669"/>
    <property type="project" value="UniProtKB-UniRule"/>
</dbReference>
<evidence type="ECO:0000256" key="3">
    <source>
        <dbReference type="ARBA" id="ARBA00010644"/>
    </source>
</evidence>
<evidence type="ECO:0000256" key="11">
    <source>
        <dbReference type="HAMAP-Rule" id="MF_00333"/>
    </source>
</evidence>
<organism evidence="12 13">
    <name type="scientific">Hydrogenovibrio crunogenus</name>
    <dbReference type="NCBI Taxonomy" id="39765"/>
    <lineage>
        <taxon>Bacteria</taxon>
        <taxon>Pseudomonadati</taxon>
        <taxon>Pseudomonadota</taxon>
        <taxon>Gammaproteobacteria</taxon>
        <taxon>Thiotrichales</taxon>
        <taxon>Piscirickettsiaceae</taxon>
        <taxon>Hydrogenovibrio</taxon>
    </lineage>
</organism>
<dbReference type="AlphaFoldDB" id="A0A4V1C8I2"/>
<keyword evidence="7 11" id="KW-0350">Heme biosynthesis</keyword>
<dbReference type="PIRSF" id="PIRSF000166">
    <property type="entry name" value="Coproporphyri_ox"/>
    <property type="match status" value="1"/>
</dbReference>
<dbReference type="GO" id="GO:0042803">
    <property type="term" value="F:protein homodimerization activity"/>
    <property type="evidence" value="ECO:0007669"/>
    <property type="project" value="UniProtKB-UniRule"/>
</dbReference>
<keyword evidence="13" id="KW-1185">Reference proteome</keyword>
<evidence type="ECO:0000256" key="1">
    <source>
        <dbReference type="ARBA" id="ARBA00004496"/>
    </source>
</evidence>
<dbReference type="NCBIfam" id="NF003727">
    <property type="entry name" value="PRK05330.1"/>
    <property type="match status" value="1"/>
</dbReference>
<feature type="active site" description="Proton donor" evidence="11">
    <location>
        <position position="120"/>
    </location>
</feature>
<feature type="binding site" evidence="11">
    <location>
        <begin position="122"/>
        <end position="124"/>
    </location>
    <ligand>
        <name>substrate</name>
    </ligand>
</feature>
<dbReference type="EC" id="1.3.3.3" evidence="11"/>